<evidence type="ECO:0000313" key="3">
    <source>
        <dbReference type="Proteomes" id="UP001054945"/>
    </source>
</evidence>
<accession>A0AAV4W0Y2</accession>
<feature type="compositionally biased region" description="Basic and acidic residues" evidence="1">
    <location>
        <begin position="91"/>
        <end position="100"/>
    </location>
</feature>
<proteinExistence type="predicted"/>
<evidence type="ECO:0000256" key="1">
    <source>
        <dbReference type="SAM" id="MobiDB-lite"/>
    </source>
</evidence>
<comment type="caution">
    <text evidence="2">The sequence shown here is derived from an EMBL/GenBank/DDBJ whole genome shotgun (WGS) entry which is preliminary data.</text>
</comment>
<evidence type="ECO:0000313" key="2">
    <source>
        <dbReference type="EMBL" id="GIY76371.1"/>
    </source>
</evidence>
<sequence length="100" mass="11093">MVREGEERGITIIVKDPLPSKSPFFPNEDAEIRAAGMTFQDEIAVILPTPNDDEGASQGTDEQNALHYYQVIRCPHLVSPSPRRSIQGLKSHLDRAPRGL</sequence>
<keyword evidence="3" id="KW-1185">Reference proteome</keyword>
<dbReference type="EMBL" id="BPLR01015479">
    <property type="protein sequence ID" value="GIY76371.1"/>
    <property type="molecule type" value="Genomic_DNA"/>
</dbReference>
<protein>
    <submittedName>
        <fullName evidence="2">Uncharacterized protein</fullName>
    </submittedName>
</protein>
<reference evidence="2 3" key="1">
    <citation type="submission" date="2021-06" db="EMBL/GenBank/DDBJ databases">
        <title>Caerostris extrusa draft genome.</title>
        <authorList>
            <person name="Kono N."/>
            <person name="Arakawa K."/>
        </authorList>
    </citation>
    <scope>NUCLEOTIDE SEQUENCE [LARGE SCALE GENOMIC DNA]</scope>
</reference>
<gene>
    <name evidence="2" type="ORF">CEXT_98191</name>
</gene>
<organism evidence="2 3">
    <name type="scientific">Caerostris extrusa</name>
    <name type="common">Bark spider</name>
    <name type="synonym">Caerostris bankana</name>
    <dbReference type="NCBI Taxonomy" id="172846"/>
    <lineage>
        <taxon>Eukaryota</taxon>
        <taxon>Metazoa</taxon>
        <taxon>Ecdysozoa</taxon>
        <taxon>Arthropoda</taxon>
        <taxon>Chelicerata</taxon>
        <taxon>Arachnida</taxon>
        <taxon>Araneae</taxon>
        <taxon>Araneomorphae</taxon>
        <taxon>Entelegynae</taxon>
        <taxon>Araneoidea</taxon>
        <taxon>Araneidae</taxon>
        <taxon>Caerostris</taxon>
    </lineage>
</organism>
<name>A0AAV4W0Y2_CAEEX</name>
<feature type="region of interest" description="Disordered" evidence="1">
    <location>
        <begin position="81"/>
        <end position="100"/>
    </location>
</feature>
<dbReference type="AlphaFoldDB" id="A0AAV4W0Y2"/>
<dbReference type="Proteomes" id="UP001054945">
    <property type="component" value="Unassembled WGS sequence"/>
</dbReference>